<dbReference type="PANTHER" id="PTHR42733:SF2">
    <property type="entry name" value="DJ-1_THIJ_PFPI FAMILY PROTEIN"/>
    <property type="match status" value="1"/>
</dbReference>
<organism evidence="3 4">
    <name type="scientific">Victivallis lenta</name>
    <dbReference type="NCBI Taxonomy" id="2606640"/>
    <lineage>
        <taxon>Bacteria</taxon>
        <taxon>Pseudomonadati</taxon>
        <taxon>Lentisphaerota</taxon>
        <taxon>Lentisphaeria</taxon>
        <taxon>Victivallales</taxon>
        <taxon>Victivallaceae</taxon>
        <taxon>Victivallis</taxon>
    </lineage>
</organism>
<name>A0A844G692_9BACT</name>
<evidence type="ECO:0000313" key="4">
    <source>
        <dbReference type="Proteomes" id="UP000435649"/>
    </source>
</evidence>
<dbReference type="InterPro" id="IPR006286">
    <property type="entry name" value="C56_PfpI-like"/>
</dbReference>
<dbReference type="SUPFAM" id="SSF52317">
    <property type="entry name" value="Class I glutamine amidotransferase-like"/>
    <property type="match status" value="1"/>
</dbReference>
<gene>
    <name evidence="3" type="ORF">FYJ85_12460</name>
</gene>
<dbReference type="Pfam" id="PF01965">
    <property type="entry name" value="DJ-1_PfpI"/>
    <property type="match status" value="1"/>
</dbReference>
<sequence>MKKILMIAGDFVEDYEMMVPFQALQMAGYEVVAVAPERKPGDVIRTAVHDFEGDMTYTEKRGHNFALNGDFNLVDVKKFAALVLPGGRSPEYLRLDVRVLEMIRQFDRLKKPIAAVCHGPQLLTAAGIIAGRKISAYPAVKPEVEMAGATYVELPMTGAVTDGHFVTAPAWPAHPEWLRQLLELLK</sequence>
<dbReference type="PANTHER" id="PTHR42733">
    <property type="entry name" value="DJ-1 PROTEIN"/>
    <property type="match status" value="1"/>
</dbReference>
<reference evidence="3 4" key="1">
    <citation type="submission" date="2019-08" db="EMBL/GenBank/DDBJ databases">
        <title>In-depth cultivation of the pig gut microbiome towards novel bacterial diversity and tailored functional studies.</title>
        <authorList>
            <person name="Wylensek D."/>
            <person name="Hitch T.C.A."/>
            <person name="Clavel T."/>
        </authorList>
    </citation>
    <scope>NUCLEOTIDE SEQUENCE [LARGE SCALE GENOMIC DNA]</scope>
    <source>
        <strain evidence="3 4">BBE-744-WT-12</strain>
    </source>
</reference>
<dbReference type="CDD" id="cd03169">
    <property type="entry name" value="GATase1_PfpI_1"/>
    <property type="match status" value="1"/>
</dbReference>
<accession>A0A844G692</accession>
<evidence type="ECO:0000313" key="3">
    <source>
        <dbReference type="EMBL" id="MST97849.1"/>
    </source>
</evidence>
<dbReference type="InterPro" id="IPR029062">
    <property type="entry name" value="Class_I_gatase-like"/>
</dbReference>
<feature type="domain" description="DJ-1/PfpI" evidence="2">
    <location>
        <begin position="2"/>
        <end position="183"/>
    </location>
</feature>
<dbReference type="PROSITE" id="PS51276">
    <property type="entry name" value="PEPTIDASE_C56_PFPI"/>
    <property type="match status" value="1"/>
</dbReference>
<dbReference type="AlphaFoldDB" id="A0A844G692"/>
<dbReference type="InterPro" id="IPR002818">
    <property type="entry name" value="DJ-1/PfpI"/>
</dbReference>
<dbReference type="Proteomes" id="UP000435649">
    <property type="component" value="Unassembled WGS sequence"/>
</dbReference>
<dbReference type="EMBL" id="VUNS01000013">
    <property type="protein sequence ID" value="MST97849.1"/>
    <property type="molecule type" value="Genomic_DNA"/>
</dbReference>
<comment type="similarity">
    <text evidence="1">Belongs to the peptidase C56 family.</text>
</comment>
<evidence type="ECO:0000259" key="2">
    <source>
        <dbReference type="Pfam" id="PF01965"/>
    </source>
</evidence>
<dbReference type="NCBIfam" id="TIGR01382">
    <property type="entry name" value="PfpI"/>
    <property type="match status" value="1"/>
</dbReference>
<dbReference type="Gene3D" id="3.40.50.880">
    <property type="match status" value="1"/>
</dbReference>
<proteinExistence type="inferred from homology"/>
<protein>
    <submittedName>
        <fullName evidence="3">DJ-1/PfpI family protein</fullName>
    </submittedName>
</protein>
<keyword evidence="4" id="KW-1185">Reference proteome</keyword>
<comment type="caution">
    <text evidence="3">The sequence shown here is derived from an EMBL/GenBank/DDBJ whole genome shotgun (WGS) entry which is preliminary data.</text>
</comment>
<dbReference type="RefSeq" id="WP_106055348.1">
    <property type="nucleotide sequence ID" value="NZ_CALXOB010000043.1"/>
</dbReference>
<evidence type="ECO:0000256" key="1">
    <source>
        <dbReference type="ARBA" id="ARBA00008542"/>
    </source>
</evidence>